<dbReference type="GeneID" id="106057062"/>
<dbReference type="PANTHER" id="PTHR13283:SF10">
    <property type="entry name" value="FERM DOMAIN-CONTAINING PROTEIN 8"/>
    <property type="match status" value="1"/>
</dbReference>
<dbReference type="InterPro" id="IPR051594">
    <property type="entry name" value="KRIT1/FRMD8"/>
</dbReference>
<organism evidence="3 4">
    <name type="scientific">Biomphalaria glabrata</name>
    <name type="common">Bloodfluke planorb</name>
    <name type="synonym">Freshwater snail</name>
    <dbReference type="NCBI Taxonomy" id="6526"/>
    <lineage>
        <taxon>Eukaryota</taxon>
        <taxon>Metazoa</taxon>
        <taxon>Spiralia</taxon>
        <taxon>Lophotrochozoa</taxon>
        <taxon>Mollusca</taxon>
        <taxon>Gastropoda</taxon>
        <taxon>Heterobranchia</taxon>
        <taxon>Euthyneura</taxon>
        <taxon>Panpulmonata</taxon>
        <taxon>Hygrophila</taxon>
        <taxon>Lymnaeoidea</taxon>
        <taxon>Planorbidae</taxon>
        <taxon>Biomphalaria</taxon>
    </lineage>
</organism>
<dbReference type="InterPro" id="IPR019748">
    <property type="entry name" value="FERM_central"/>
</dbReference>
<dbReference type="PROSITE" id="PS50057">
    <property type="entry name" value="FERM_3"/>
    <property type="match status" value="1"/>
</dbReference>
<reference evidence="4 5" key="1">
    <citation type="submission" date="2025-04" db="UniProtKB">
        <authorList>
            <consortium name="RefSeq"/>
        </authorList>
    </citation>
    <scope>IDENTIFICATION</scope>
</reference>
<dbReference type="GO" id="GO:0005886">
    <property type="term" value="C:plasma membrane"/>
    <property type="evidence" value="ECO:0007669"/>
    <property type="project" value="TreeGrafter"/>
</dbReference>
<evidence type="ECO:0000313" key="3">
    <source>
        <dbReference type="Proteomes" id="UP001165740"/>
    </source>
</evidence>
<dbReference type="InterPro" id="IPR035963">
    <property type="entry name" value="FERM_2"/>
</dbReference>
<proteinExistence type="predicted"/>
<dbReference type="InterPro" id="IPR014352">
    <property type="entry name" value="FERM/acyl-CoA-bd_prot_sf"/>
</dbReference>
<dbReference type="Gene3D" id="1.20.80.10">
    <property type="match status" value="1"/>
</dbReference>
<dbReference type="Gene3D" id="2.30.29.30">
    <property type="entry name" value="Pleckstrin-homology domain (PH domain)/Phosphotyrosine-binding domain (PTB)"/>
    <property type="match status" value="1"/>
</dbReference>
<dbReference type="SUPFAM" id="SSF47031">
    <property type="entry name" value="Second domain of FERM"/>
    <property type="match status" value="1"/>
</dbReference>
<evidence type="ECO:0000313" key="4">
    <source>
        <dbReference type="RefSeq" id="XP_055879549.1"/>
    </source>
</evidence>
<dbReference type="InterPro" id="IPR057096">
    <property type="entry name" value="KRIT1_FRMD8_FERM_C"/>
</dbReference>
<dbReference type="RefSeq" id="XP_055879549.1">
    <property type="nucleotide sequence ID" value="XM_056023574.1"/>
</dbReference>
<evidence type="ECO:0000313" key="5">
    <source>
        <dbReference type="RefSeq" id="XP_055879550.1"/>
    </source>
</evidence>
<sequence>MLRLFKKKRPRLEQQSTVESAELLTKTSIALDDVMNLVVFLRDRTGIHFTLEDAPLTRCDSLVHLVLQEQSLPIEAAEAFCLWLISPILDLRLKKEHNPFIVVQKWEQLCFMYTEAPEKEISESEPVLMLQRDVFLTRQDEQKIIDERILFYLYHEAKYNVNMARYILNEEDYHTLAGYQAIITFGVYDKVIHKLSEYKSNLDKFYPVHMYLTSRCTFLRGSHSTPCEQSFMDAHIKISKAHGDSPINLKDYYKKYLHLLWTYPFYGGAFFSGSVEAKTNRLRRLISTPVMKITLCINTDGVSIFNKQKPEFLLYVPYSQLSWHYKDEPWDGDNDPLPTLMLQFLTDEQSNDAAGRPVTKLLQVFSREAKLMNALIETCVNKKLAFGNESDFVDNLSDITEKRVLNKLDRMTMETFTQEGEPL</sequence>
<protein>
    <recommendedName>
        <fullName evidence="1">FERM domain-containing protein 8</fullName>
    </recommendedName>
</protein>
<name>A0A9W2ZX77_BIOGL</name>
<dbReference type="RefSeq" id="XP_055879550.1">
    <property type="nucleotide sequence ID" value="XM_056023575.1"/>
</dbReference>
<dbReference type="Proteomes" id="UP001165740">
    <property type="component" value="Chromosome 3"/>
</dbReference>
<gene>
    <name evidence="4 5" type="primary">LOC106057062</name>
</gene>
<dbReference type="PANTHER" id="PTHR13283">
    <property type="entry name" value="KREV INTERACTION TRAPPED 1-RELATED"/>
    <property type="match status" value="1"/>
</dbReference>
<accession>A0A9W2ZX77</accession>
<dbReference type="InterPro" id="IPR011993">
    <property type="entry name" value="PH-like_dom_sf"/>
</dbReference>
<dbReference type="OMA" id="GCAFFYG"/>
<dbReference type="AlphaFoldDB" id="A0A9W2ZX77"/>
<dbReference type="CDD" id="cd14473">
    <property type="entry name" value="FERM_B-lobe"/>
    <property type="match status" value="1"/>
</dbReference>
<dbReference type="Gene3D" id="3.10.20.90">
    <property type="entry name" value="Phosphatidylinositol 3-kinase Catalytic Subunit, Chain A, domain 1"/>
    <property type="match status" value="1"/>
</dbReference>
<dbReference type="Pfam" id="PF00373">
    <property type="entry name" value="FERM_M"/>
    <property type="match status" value="1"/>
</dbReference>
<keyword evidence="3" id="KW-1185">Reference proteome</keyword>
<dbReference type="InterPro" id="IPR000299">
    <property type="entry name" value="FERM_domain"/>
</dbReference>
<evidence type="ECO:0000259" key="2">
    <source>
        <dbReference type="PROSITE" id="PS50057"/>
    </source>
</evidence>
<feature type="domain" description="FERM" evidence="2">
    <location>
        <begin position="35"/>
        <end position="423"/>
    </location>
</feature>
<dbReference type="Pfam" id="PF24522">
    <property type="entry name" value="KRIT1_FRMD8_FERM_C"/>
    <property type="match status" value="1"/>
</dbReference>
<evidence type="ECO:0000256" key="1">
    <source>
        <dbReference type="ARBA" id="ARBA00039547"/>
    </source>
</evidence>
<dbReference type="GO" id="GO:0090090">
    <property type="term" value="P:negative regulation of canonical Wnt signaling pathway"/>
    <property type="evidence" value="ECO:0007669"/>
    <property type="project" value="TreeGrafter"/>
</dbReference>
<dbReference type="OrthoDB" id="2142533at2759"/>